<proteinExistence type="inferred from homology"/>
<evidence type="ECO:0000313" key="8">
    <source>
        <dbReference type="Proteomes" id="UP000265848"/>
    </source>
</evidence>
<dbReference type="CDD" id="cd06558">
    <property type="entry name" value="crotonase-like"/>
    <property type="match status" value="1"/>
</dbReference>
<dbReference type="GO" id="GO:0016853">
    <property type="term" value="F:isomerase activity"/>
    <property type="evidence" value="ECO:0007669"/>
    <property type="project" value="UniProtKB-KW"/>
</dbReference>
<dbReference type="Proteomes" id="UP000265848">
    <property type="component" value="Unassembled WGS sequence"/>
</dbReference>
<dbReference type="GO" id="GO:0006635">
    <property type="term" value="P:fatty acid beta-oxidation"/>
    <property type="evidence" value="ECO:0007669"/>
    <property type="project" value="UniProtKB-UniPathway"/>
</dbReference>
<sequence length="273" mass="28839">MTEQGEFAAQVAARVRIEVRDHVAHVTLTRGDKMNAVDPAMAEAIVAAGESLRGREDIRAVVLAAEGRAFCAGLDVASFGKFASEDPVARVMPRTHGDANLMQQVCMVWREIEVPVIAAMQGVAFGAGLQLAMGADIRIAHPETNLAIMEAKWGLVPDMGGMVIWPGLIRSDVLRLMTYTAEPVDAAQALSWGLVTQLKDDPLAEAQRIADVIAGKSPSATRGAKRLIALAESGATAAEVLLAESREQAALIGGAHQLEVIAANMAGRAPNFD</sequence>
<evidence type="ECO:0000313" key="7">
    <source>
        <dbReference type="EMBL" id="RII36884.1"/>
    </source>
</evidence>
<dbReference type="UniPathway" id="UPA00659"/>
<evidence type="ECO:0000256" key="4">
    <source>
        <dbReference type="ARBA" id="ARBA00023098"/>
    </source>
</evidence>
<dbReference type="InterPro" id="IPR001753">
    <property type="entry name" value="Enoyl-CoA_hydra/iso"/>
</dbReference>
<dbReference type="PROSITE" id="PS00166">
    <property type="entry name" value="ENOYL_COA_HYDRATASE"/>
    <property type="match status" value="1"/>
</dbReference>
<comment type="similarity">
    <text evidence="2 6">Belongs to the enoyl-CoA hydratase/isomerase family.</text>
</comment>
<evidence type="ECO:0000256" key="3">
    <source>
        <dbReference type="ARBA" id="ARBA00022832"/>
    </source>
</evidence>
<keyword evidence="3" id="KW-0276">Fatty acid metabolism</keyword>
<comment type="pathway">
    <text evidence="1">Lipid metabolism; fatty acid beta-oxidation.</text>
</comment>
<dbReference type="InterPro" id="IPR029045">
    <property type="entry name" value="ClpP/crotonase-like_dom_sf"/>
</dbReference>
<dbReference type="InterPro" id="IPR045002">
    <property type="entry name" value="Ech1-like"/>
</dbReference>
<dbReference type="PANTHER" id="PTHR43149:SF1">
    <property type="entry name" value="DELTA(3,5)-DELTA(2,4)-DIENOYL-COA ISOMERASE, MITOCHONDRIAL"/>
    <property type="match status" value="1"/>
</dbReference>
<dbReference type="InterPro" id="IPR018376">
    <property type="entry name" value="Enoyl-CoA_hyd/isom_CS"/>
</dbReference>
<reference evidence="7 8" key="1">
    <citation type="submission" date="2018-08" db="EMBL/GenBank/DDBJ databases">
        <title>Pseudooceanicola sediminis CY03 in the family Rhodobacteracea.</title>
        <authorList>
            <person name="Zhang Y.-J."/>
        </authorList>
    </citation>
    <scope>NUCLEOTIDE SEQUENCE [LARGE SCALE GENOMIC DNA]</scope>
    <source>
        <strain evidence="7 8">CY03</strain>
    </source>
</reference>
<keyword evidence="5" id="KW-0413">Isomerase</keyword>
<evidence type="ECO:0000256" key="5">
    <source>
        <dbReference type="ARBA" id="ARBA00023235"/>
    </source>
</evidence>
<name>A0A399IV32_9RHOB</name>
<dbReference type="PANTHER" id="PTHR43149">
    <property type="entry name" value="ENOYL-COA HYDRATASE"/>
    <property type="match status" value="1"/>
</dbReference>
<dbReference type="EMBL" id="QWJJ01000030">
    <property type="protein sequence ID" value="RII36884.1"/>
    <property type="molecule type" value="Genomic_DNA"/>
</dbReference>
<keyword evidence="8" id="KW-1185">Reference proteome</keyword>
<evidence type="ECO:0000256" key="1">
    <source>
        <dbReference type="ARBA" id="ARBA00005005"/>
    </source>
</evidence>
<dbReference type="Gene3D" id="1.10.12.10">
    <property type="entry name" value="Lyase 2-enoyl-coa Hydratase, Chain A, domain 2"/>
    <property type="match status" value="1"/>
</dbReference>
<organism evidence="7 8">
    <name type="scientific">Pseudooceanicola sediminis</name>
    <dbReference type="NCBI Taxonomy" id="2211117"/>
    <lineage>
        <taxon>Bacteria</taxon>
        <taxon>Pseudomonadati</taxon>
        <taxon>Pseudomonadota</taxon>
        <taxon>Alphaproteobacteria</taxon>
        <taxon>Rhodobacterales</taxon>
        <taxon>Paracoccaceae</taxon>
        <taxon>Pseudooceanicola</taxon>
    </lineage>
</organism>
<protein>
    <submittedName>
        <fullName evidence="7">Crotonase/enoyl-CoA hydratase family protein</fullName>
    </submittedName>
</protein>
<dbReference type="OrthoDB" id="9781757at2"/>
<gene>
    <name evidence="7" type="ORF">DL237_20120</name>
</gene>
<dbReference type="AlphaFoldDB" id="A0A399IV32"/>
<dbReference type="InterPro" id="IPR014748">
    <property type="entry name" value="Enoyl-CoA_hydra_C"/>
</dbReference>
<keyword evidence="4" id="KW-0443">Lipid metabolism</keyword>
<dbReference type="SUPFAM" id="SSF52096">
    <property type="entry name" value="ClpP/crotonase"/>
    <property type="match status" value="1"/>
</dbReference>
<comment type="caution">
    <text evidence="7">The sequence shown here is derived from an EMBL/GenBank/DDBJ whole genome shotgun (WGS) entry which is preliminary data.</text>
</comment>
<evidence type="ECO:0000256" key="6">
    <source>
        <dbReference type="RuleBase" id="RU003707"/>
    </source>
</evidence>
<dbReference type="Pfam" id="PF00378">
    <property type="entry name" value="ECH_1"/>
    <property type="match status" value="1"/>
</dbReference>
<dbReference type="RefSeq" id="WP_119400774.1">
    <property type="nucleotide sequence ID" value="NZ_QWJJ01000030.1"/>
</dbReference>
<dbReference type="Gene3D" id="3.90.226.10">
    <property type="entry name" value="2-enoyl-CoA Hydratase, Chain A, domain 1"/>
    <property type="match status" value="1"/>
</dbReference>
<dbReference type="NCBIfam" id="NF005699">
    <property type="entry name" value="PRK07509.1"/>
    <property type="match status" value="1"/>
</dbReference>
<evidence type="ECO:0000256" key="2">
    <source>
        <dbReference type="ARBA" id="ARBA00005254"/>
    </source>
</evidence>
<accession>A0A399IV32</accession>